<proteinExistence type="predicted"/>
<sequence length="54" mass="6181">MAFRMQKKRLSVSRFFLQQRSVMTAAAQIATSAIRNADVDVLHHALIFMIEEDS</sequence>
<protein>
    <submittedName>
        <fullName evidence="1">Uncharacterized protein</fullName>
    </submittedName>
</protein>
<dbReference type="RefSeq" id="WP_216704003.1">
    <property type="nucleotide sequence ID" value="NZ_CP076668.1"/>
</dbReference>
<organism evidence="1 2">
    <name type="scientific">Pseudomonas lijiangensis</name>
    <dbReference type="NCBI Taxonomy" id="2995658"/>
    <lineage>
        <taxon>Bacteria</taxon>
        <taxon>Pseudomonadati</taxon>
        <taxon>Pseudomonadota</taxon>
        <taxon>Gammaproteobacteria</taxon>
        <taxon>Pseudomonadales</taxon>
        <taxon>Pseudomonadaceae</taxon>
        <taxon>Pseudomonas</taxon>
    </lineage>
</organism>
<dbReference type="Proteomes" id="UP000683401">
    <property type="component" value="Chromosome"/>
</dbReference>
<reference evidence="2" key="1">
    <citation type="submission" date="2021-06" db="EMBL/GenBank/DDBJ databases">
        <title>Identification of Pseudomonas cichorii causing bacterial leaf black spot of flue-cured tobacco, a new disease in China.</title>
        <authorList>
            <person name="Lu C.-H."/>
        </authorList>
    </citation>
    <scope>NUCLEOTIDE SEQUENCE [LARGE SCALE GENOMIC DNA]</scope>
    <source>
        <strain evidence="2">LJ2</strain>
    </source>
</reference>
<evidence type="ECO:0000313" key="1">
    <source>
        <dbReference type="EMBL" id="QWU82287.1"/>
    </source>
</evidence>
<keyword evidence="2" id="KW-1185">Reference proteome</keyword>
<name>A0ABX8HQ95_9PSED</name>
<dbReference type="EMBL" id="CP076668">
    <property type="protein sequence ID" value="QWU82287.1"/>
    <property type="molecule type" value="Genomic_DNA"/>
</dbReference>
<evidence type="ECO:0000313" key="2">
    <source>
        <dbReference type="Proteomes" id="UP000683401"/>
    </source>
</evidence>
<gene>
    <name evidence="1" type="ORF">KQP88_19960</name>
</gene>
<accession>A0ABX8HQ95</accession>